<dbReference type="Gene3D" id="2.40.160.210">
    <property type="entry name" value="Acyl-CoA thioesterase, double hotdog domain"/>
    <property type="match status" value="1"/>
</dbReference>
<feature type="domain" description="Acyl-CoA thioesterase 2 C-terminal" evidence="2">
    <location>
        <begin position="90"/>
        <end position="182"/>
    </location>
</feature>
<dbReference type="InterPro" id="IPR003703">
    <property type="entry name" value="Acyl_CoA_thio"/>
</dbReference>
<evidence type="ECO:0000259" key="2">
    <source>
        <dbReference type="Pfam" id="PF02551"/>
    </source>
</evidence>
<evidence type="ECO:0000313" key="3">
    <source>
        <dbReference type="EMBL" id="VDK62678.1"/>
    </source>
</evidence>
<dbReference type="EMBL" id="UYRR01034904">
    <property type="protein sequence ID" value="VDK62678.1"/>
    <property type="molecule type" value="Genomic_DNA"/>
</dbReference>
<dbReference type="GO" id="GO:0009062">
    <property type="term" value="P:fatty acid catabolic process"/>
    <property type="evidence" value="ECO:0007669"/>
    <property type="project" value="TreeGrafter"/>
</dbReference>
<dbReference type="GO" id="GO:0005782">
    <property type="term" value="C:peroxisomal matrix"/>
    <property type="evidence" value="ECO:0007669"/>
    <property type="project" value="TreeGrafter"/>
</dbReference>
<dbReference type="SUPFAM" id="SSF54637">
    <property type="entry name" value="Thioesterase/thiol ester dehydrase-isomerase"/>
    <property type="match status" value="1"/>
</dbReference>
<sequence length="194" mass="22472">MPKVAPPEELLDYSEIIKQTLKDDHLSPSIKSMLKYNFKEIPTAFVRVFEFRPVDRDMYLKCCKEDCDVQPKTMMWLRAKENIVLFVLQGDDPRLHQCVAAYISDCTMLETAIRPHSIRGFIPSMAFSLDHCIWIHNSNFRVDDWMLYENISPIARGSRGFIEGRLWTRDGKLILSSTQEGLIRSSGKPKNDSQ</sequence>
<proteinExistence type="inferred from homology"/>
<protein>
    <submittedName>
        <fullName evidence="5">Acyl-coenzyme A thioesterase 8 (inferred by orthology to a human protein)</fullName>
    </submittedName>
</protein>
<dbReference type="GO" id="GO:0006637">
    <property type="term" value="P:acyl-CoA metabolic process"/>
    <property type="evidence" value="ECO:0007669"/>
    <property type="project" value="InterPro"/>
</dbReference>
<evidence type="ECO:0000313" key="4">
    <source>
        <dbReference type="Proteomes" id="UP000267096"/>
    </source>
</evidence>
<keyword evidence="4" id="KW-1185">Reference proteome</keyword>
<dbReference type="OrthoDB" id="68328at2759"/>
<dbReference type="InterPro" id="IPR042171">
    <property type="entry name" value="Acyl-CoA_hotdog"/>
</dbReference>
<name>A0A0M3KCC1_ANISI</name>
<dbReference type="AlphaFoldDB" id="A0A0M3KCC1"/>
<dbReference type="InterPro" id="IPR025652">
    <property type="entry name" value="TesB_C"/>
</dbReference>
<organism evidence="5">
    <name type="scientific">Anisakis simplex</name>
    <name type="common">Herring worm</name>
    <dbReference type="NCBI Taxonomy" id="6269"/>
    <lineage>
        <taxon>Eukaryota</taxon>
        <taxon>Metazoa</taxon>
        <taxon>Ecdysozoa</taxon>
        <taxon>Nematoda</taxon>
        <taxon>Chromadorea</taxon>
        <taxon>Rhabditida</taxon>
        <taxon>Spirurina</taxon>
        <taxon>Ascaridomorpha</taxon>
        <taxon>Ascaridoidea</taxon>
        <taxon>Anisakidae</taxon>
        <taxon>Anisakis</taxon>
        <taxon>Anisakis simplex complex</taxon>
    </lineage>
</organism>
<dbReference type="Pfam" id="PF02551">
    <property type="entry name" value="Acyl_CoA_thio"/>
    <property type="match status" value="1"/>
</dbReference>
<accession>A0A0M3KCC1</accession>
<dbReference type="Proteomes" id="UP000267096">
    <property type="component" value="Unassembled WGS sequence"/>
</dbReference>
<dbReference type="PANTHER" id="PTHR11066:SF49">
    <property type="entry name" value="ACYL-COA THIOESTERASE II"/>
    <property type="match status" value="1"/>
</dbReference>
<evidence type="ECO:0000313" key="5">
    <source>
        <dbReference type="WBParaSite" id="ASIM_0001862101-mRNA-1"/>
    </source>
</evidence>
<dbReference type="CDD" id="cd03444">
    <property type="entry name" value="Thioesterase_II_repeat1"/>
    <property type="match status" value="1"/>
</dbReference>
<dbReference type="InterPro" id="IPR029069">
    <property type="entry name" value="HotDog_dom_sf"/>
</dbReference>
<dbReference type="GO" id="GO:0047617">
    <property type="term" value="F:fatty acyl-CoA hydrolase activity"/>
    <property type="evidence" value="ECO:0007669"/>
    <property type="project" value="InterPro"/>
</dbReference>
<evidence type="ECO:0000256" key="1">
    <source>
        <dbReference type="ARBA" id="ARBA00006538"/>
    </source>
</evidence>
<reference evidence="5" key="1">
    <citation type="submission" date="2017-02" db="UniProtKB">
        <authorList>
            <consortium name="WormBaseParasite"/>
        </authorList>
    </citation>
    <scope>IDENTIFICATION</scope>
</reference>
<dbReference type="PANTHER" id="PTHR11066">
    <property type="entry name" value="ACYL-COA THIOESTERASE"/>
    <property type="match status" value="1"/>
</dbReference>
<reference evidence="3 4" key="2">
    <citation type="submission" date="2018-11" db="EMBL/GenBank/DDBJ databases">
        <authorList>
            <consortium name="Pathogen Informatics"/>
        </authorList>
    </citation>
    <scope>NUCLEOTIDE SEQUENCE [LARGE SCALE GENOMIC DNA]</scope>
</reference>
<dbReference type="WBParaSite" id="ASIM_0001862101-mRNA-1">
    <property type="protein sequence ID" value="ASIM_0001862101-mRNA-1"/>
    <property type="gene ID" value="ASIM_0001862101"/>
</dbReference>
<comment type="similarity">
    <text evidence="1">Belongs to the C/M/P thioester hydrolase family.</text>
</comment>
<gene>
    <name evidence="3" type="ORF">ASIM_LOCUS18019</name>
</gene>